<dbReference type="Proteomes" id="UP000008637">
    <property type="component" value="Chromosome"/>
</dbReference>
<dbReference type="OrthoDB" id="9801500at2"/>
<feature type="region of interest" description="Disordered" evidence="1">
    <location>
        <begin position="149"/>
        <end position="168"/>
    </location>
</feature>
<evidence type="ECO:0000313" key="2">
    <source>
        <dbReference type="EMBL" id="CBY92844.1"/>
    </source>
</evidence>
<reference evidence="2 3" key="1">
    <citation type="journal article" date="2011" name="J. Bacteriol.">
        <title>Complete genome sequence of Mycoplasma haemofelis, a hemotropic mycoplasma.</title>
        <authorList>
            <person name="Barker E.N."/>
            <person name="Helps C.R."/>
            <person name="Peters I.R."/>
            <person name="Darby A.C."/>
            <person name="Radford A.D."/>
            <person name="Tasker S."/>
        </authorList>
    </citation>
    <scope>NUCLEOTIDE SEQUENCE [LARGE SCALE GENOMIC DNA]</scope>
    <source>
        <strain evidence="2 3">Langford 1</strain>
    </source>
</reference>
<organism evidence="2 3">
    <name type="scientific">Mycoplasma haemofelis (strain Langford 1)</name>
    <name type="common">Haemobartonella felis</name>
    <dbReference type="NCBI Taxonomy" id="941640"/>
    <lineage>
        <taxon>Bacteria</taxon>
        <taxon>Bacillati</taxon>
        <taxon>Mycoplasmatota</taxon>
        <taxon>Mollicutes</taxon>
        <taxon>Mycoplasmataceae</taxon>
        <taxon>Mycoplasma</taxon>
    </lineage>
</organism>
<dbReference type="EMBL" id="FR773153">
    <property type="protein sequence ID" value="CBY92844.1"/>
    <property type="molecule type" value="Genomic_DNA"/>
</dbReference>
<evidence type="ECO:0000256" key="1">
    <source>
        <dbReference type="SAM" id="MobiDB-lite"/>
    </source>
</evidence>
<keyword evidence="3" id="KW-1185">Reference proteome</keyword>
<accession>E8ZI73</accession>
<dbReference type="AlphaFoldDB" id="E8ZI73"/>
<dbReference type="HOGENOM" id="CLU_098620_0_0_14"/>
<evidence type="ECO:0000313" key="3">
    <source>
        <dbReference type="Proteomes" id="UP000008637"/>
    </source>
</evidence>
<protein>
    <submittedName>
        <fullName evidence="2">Uncharacterized protein</fullName>
    </submittedName>
</protein>
<gene>
    <name evidence="2" type="ordered locus">HF1_08360</name>
</gene>
<proteinExistence type="predicted"/>
<dbReference type="KEGG" id="mha:HF1_08360"/>
<name>E8ZI73_MYCHL</name>
<sequence>MDPKLLGLTGALGTAAAGGGIYWSVQASKQSISSLLASERGVLLIKDRSDSTWNDAWKKYKDSSGNKWGIKDWSAKQSLQDAPDEFKEECEKRASEKVSSVERQEYKDVRNWCTRPKKVVELLNSEGKKVLLSQTGDDKEWNDSWTKYKKHHENKPASGSQVTYKSDDELGVSSFSNKTTQDNAPTEYKTACQTKSELHIDETKITEDPNFQKVEKWCTKDKS</sequence>